<sequence length="284" mass="31243">VTSKGGRCYADSEGSTPDASPLLTSWLDEEYEVHGVIGSGGFGTVRLARCRDSGKLCAVKSICKDTFSSRETALREADILRLFNHRGVNRLIETVEDEWHVHLVVDYVQGSDLLSEMMNLGRTEEQRAAQITQQVLAALAHCHEQGIVHRDIKPENIVVQNRDSRPSITLVDFGLAAATGDCLDRTEGTLPYLAPEVLESSCGDRVDTPQDLWSVGIVLYAMLSGKLPTDTADRREDELDLSSIQASDEAKDLLAELLRRDPRERPSACEALEHPWLAKCSVAA</sequence>
<proteinExistence type="inferred from homology"/>
<dbReference type="InterPro" id="IPR017441">
    <property type="entry name" value="Protein_kinase_ATP_BS"/>
</dbReference>
<feature type="binding site" evidence="8">
    <location>
        <position position="172"/>
    </location>
    <ligand>
        <name>ATP</name>
        <dbReference type="ChEBI" id="CHEBI:30616"/>
    </ligand>
</feature>
<feature type="cross-link" description="Glycyl lysine isopeptide (Lys-Gly) (interchain with G-Cter in SUMO2)" evidence="9">
    <location>
        <position position="153"/>
    </location>
</feature>
<keyword evidence="4 8" id="KW-0547">Nucleotide-binding</keyword>
<accession>A0A813JYD6</accession>
<evidence type="ECO:0000256" key="2">
    <source>
        <dbReference type="ARBA" id="ARBA00022527"/>
    </source>
</evidence>
<dbReference type="SMART" id="SM00220">
    <property type="entry name" value="S_TKc"/>
    <property type="match status" value="1"/>
</dbReference>
<evidence type="ECO:0000256" key="9">
    <source>
        <dbReference type="PIRSR" id="PIRSR630616-3"/>
    </source>
</evidence>
<dbReference type="PROSITE" id="PS50011">
    <property type="entry name" value="PROTEIN_KINASE_DOM"/>
    <property type="match status" value="1"/>
</dbReference>
<feature type="active site" description="Proton acceptor" evidence="7">
    <location>
        <position position="151"/>
    </location>
</feature>
<feature type="domain" description="Protein kinase" evidence="12">
    <location>
        <begin position="31"/>
        <end position="277"/>
    </location>
</feature>
<evidence type="ECO:0000259" key="12">
    <source>
        <dbReference type="PROSITE" id="PS50011"/>
    </source>
</evidence>
<evidence type="ECO:0000256" key="3">
    <source>
        <dbReference type="ARBA" id="ARBA00022679"/>
    </source>
</evidence>
<dbReference type="InterPro" id="IPR008271">
    <property type="entry name" value="Ser/Thr_kinase_AS"/>
</dbReference>
<gene>
    <name evidence="13" type="ORF">PGLA2088_LOCUS24985</name>
</gene>
<dbReference type="GO" id="GO:0005524">
    <property type="term" value="F:ATP binding"/>
    <property type="evidence" value="ECO:0007669"/>
    <property type="project" value="UniProtKB-UniRule"/>
</dbReference>
<dbReference type="InterPro" id="IPR011009">
    <property type="entry name" value="Kinase-like_dom_sf"/>
</dbReference>
<evidence type="ECO:0000256" key="6">
    <source>
        <dbReference type="ARBA" id="ARBA00022840"/>
    </source>
</evidence>
<keyword evidence="5" id="KW-0418">Kinase</keyword>
<keyword evidence="3" id="KW-0808">Transferase</keyword>
<dbReference type="PROSITE" id="PS00107">
    <property type="entry name" value="PROTEIN_KINASE_ATP"/>
    <property type="match status" value="1"/>
</dbReference>
<dbReference type="AlphaFoldDB" id="A0A813JYD6"/>
<dbReference type="Gene3D" id="1.10.510.10">
    <property type="entry name" value="Transferase(Phosphotransferase) domain 1"/>
    <property type="match status" value="1"/>
</dbReference>
<evidence type="ECO:0000256" key="11">
    <source>
        <dbReference type="RuleBase" id="RU000304"/>
    </source>
</evidence>
<evidence type="ECO:0000256" key="5">
    <source>
        <dbReference type="ARBA" id="ARBA00022777"/>
    </source>
</evidence>
<evidence type="ECO:0000256" key="1">
    <source>
        <dbReference type="ARBA" id="ARBA00011245"/>
    </source>
</evidence>
<comment type="similarity">
    <text evidence="11">Belongs to the protein kinase superfamily.</text>
</comment>
<comment type="subunit">
    <text evidence="1">Monomer.</text>
</comment>
<evidence type="ECO:0000313" key="14">
    <source>
        <dbReference type="Proteomes" id="UP000626109"/>
    </source>
</evidence>
<reference evidence="13" key="1">
    <citation type="submission" date="2021-02" db="EMBL/GenBank/DDBJ databases">
        <authorList>
            <person name="Dougan E. K."/>
            <person name="Rhodes N."/>
            <person name="Thang M."/>
            <person name="Chan C."/>
        </authorList>
    </citation>
    <scope>NUCLEOTIDE SEQUENCE</scope>
</reference>
<protein>
    <recommendedName>
        <fullName evidence="12">Protein kinase domain-containing protein</fullName>
    </recommendedName>
</protein>
<feature type="binding site" evidence="8">
    <location>
        <begin position="155"/>
        <end position="156"/>
    </location>
    <ligand>
        <name>ATP</name>
        <dbReference type="ChEBI" id="CHEBI:30616"/>
    </ligand>
</feature>
<dbReference type="FunFam" id="1.10.510.10:FF:000571">
    <property type="entry name" value="Maternal embryonic leucine zipper kinase"/>
    <property type="match status" value="1"/>
</dbReference>
<dbReference type="SUPFAM" id="SSF56112">
    <property type="entry name" value="Protein kinase-like (PK-like)"/>
    <property type="match status" value="1"/>
</dbReference>
<dbReference type="GO" id="GO:0004674">
    <property type="term" value="F:protein serine/threonine kinase activity"/>
    <property type="evidence" value="ECO:0007669"/>
    <property type="project" value="UniProtKB-KW"/>
</dbReference>
<evidence type="ECO:0000256" key="8">
    <source>
        <dbReference type="PIRSR" id="PIRSR630616-2"/>
    </source>
</evidence>
<feature type="non-terminal residue" evidence="13">
    <location>
        <position position="284"/>
    </location>
</feature>
<keyword evidence="2 11" id="KW-0723">Serine/threonine-protein kinase</keyword>
<dbReference type="Proteomes" id="UP000626109">
    <property type="component" value="Unassembled WGS sequence"/>
</dbReference>
<dbReference type="EMBL" id="CAJNNW010026590">
    <property type="protein sequence ID" value="CAE8686456.1"/>
    <property type="molecule type" value="Genomic_DNA"/>
</dbReference>
<name>A0A813JYD6_POLGL</name>
<evidence type="ECO:0000256" key="10">
    <source>
        <dbReference type="PROSITE-ProRule" id="PRU10141"/>
    </source>
</evidence>
<evidence type="ECO:0000313" key="13">
    <source>
        <dbReference type="EMBL" id="CAE8686456.1"/>
    </source>
</evidence>
<dbReference type="PANTHER" id="PTHR24350">
    <property type="entry name" value="SERINE/THREONINE-PROTEIN KINASE IAL-RELATED"/>
    <property type="match status" value="1"/>
</dbReference>
<dbReference type="InterPro" id="IPR030616">
    <property type="entry name" value="Aur-like"/>
</dbReference>
<evidence type="ECO:0000256" key="4">
    <source>
        <dbReference type="ARBA" id="ARBA00022741"/>
    </source>
</evidence>
<organism evidence="13 14">
    <name type="scientific">Polarella glacialis</name>
    <name type="common">Dinoflagellate</name>
    <dbReference type="NCBI Taxonomy" id="89957"/>
    <lineage>
        <taxon>Eukaryota</taxon>
        <taxon>Sar</taxon>
        <taxon>Alveolata</taxon>
        <taxon>Dinophyceae</taxon>
        <taxon>Suessiales</taxon>
        <taxon>Suessiaceae</taxon>
        <taxon>Polarella</taxon>
    </lineage>
</organism>
<keyword evidence="6 8" id="KW-0067">ATP-binding</keyword>
<dbReference type="PROSITE" id="PS00108">
    <property type="entry name" value="PROTEIN_KINASE_ST"/>
    <property type="match status" value="1"/>
</dbReference>
<dbReference type="Pfam" id="PF00069">
    <property type="entry name" value="Pkinase"/>
    <property type="match status" value="1"/>
</dbReference>
<comment type="caution">
    <text evidence="13">The sequence shown here is derived from an EMBL/GenBank/DDBJ whole genome shotgun (WGS) entry which is preliminary data.</text>
</comment>
<evidence type="ECO:0000256" key="7">
    <source>
        <dbReference type="PIRSR" id="PIRSR630616-1"/>
    </source>
</evidence>
<dbReference type="InterPro" id="IPR000719">
    <property type="entry name" value="Prot_kinase_dom"/>
</dbReference>
<feature type="binding site" evidence="10">
    <location>
        <position position="64"/>
    </location>
    <ligand>
        <name>ATP</name>
        <dbReference type="ChEBI" id="CHEBI:30616"/>
    </ligand>
</feature>
<feature type="binding site" evidence="8">
    <location>
        <position position="60"/>
    </location>
    <ligand>
        <name>ATP</name>
        <dbReference type="ChEBI" id="CHEBI:30616"/>
    </ligand>
</feature>